<evidence type="ECO:0000313" key="6">
    <source>
        <dbReference type="EMBL" id="AQX30166.1"/>
    </source>
</evidence>
<dbReference type="GO" id="GO:0009231">
    <property type="term" value="P:riboflavin biosynthetic process"/>
    <property type="evidence" value="ECO:0007669"/>
    <property type="project" value="TreeGrafter"/>
</dbReference>
<name>A0A1S6XNT9_BARSR</name>
<dbReference type="InterPro" id="IPR003785">
    <property type="entry name" value="Creatininase/forma_Hydrolase"/>
</dbReference>
<protein>
    <submittedName>
        <fullName evidence="6">Creatinine amidohydrolase</fullName>
        <ecNumber evidence="6">3.5.2.10</ecNumber>
    </submittedName>
</protein>
<dbReference type="GO" id="GO:0046872">
    <property type="term" value="F:metal ion binding"/>
    <property type="evidence" value="ECO:0007669"/>
    <property type="project" value="UniProtKB-KW"/>
</dbReference>
<keyword evidence="2" id="KW-0479">Metal-binding</keyword>
<dbReference type="InterPro" id="IPR024087">
    <property type="entry name" value="Creatininase-like_sf"/>
</dbReference>
<dbReference type="PANTHER" id="PTHR35005">
    <property type="entry name" value="3-DEHYDRO-SCYLLO-INOSOSE HYDROLASE"/>
    <property type="match status" value="1"/>
</dbReference>
<gene>
    <name evidence="6" type="ORF">BscR1v2_002110</name>
</gene>
<comment type="similarity">
    <text evidence="5">Belongs to the creatininase superfamily.</text>
</comment>
<evidence type="ECO:0000256" key="2">
    <source>
        <dbReference type="ARBA" id="ARBA00022723"/>
    </source>
</evidence>
<evidence type="ECO:0000313" key="7">
    <source>
        <dbReference type="Proteomes" id="UP000190811"/>
    </source>
</evidence>
<comment type="cofactor">
    <cofactor evidence="1">
        <name>Zn(2+)</name>
        <dbReference type="ChEBI" id="CHEBI:29105"/>
    </cofactor>
</comment>
<dbReference type="GO" id="GO:0047789">
    <property type="term" value="F:creatininase activity"/>
    <property type="evidence" value="ECO:0007669"/>
    <property type="project" value="UniProtKB-EC"/>
</dbReference>
<sequence length="259" mass="29338">MQIYLLLFDNEFMISDTFSLALLPLGAHEYHGNHLPFETDWIIAEAFAKALILQIKGQFHIKLLPVEKIGYSIEHMDVPGTQTLTFSDAIERWINIGERCHRKGIKRFLFLNAHGGNSPLISIVITELRKRFSMLAVATSWNRFGLPEGLIEPSEHHLDIHGGFIETSLMLYLAPEKVQMEQAENFYNKQADMIANYQYLRAYGPHAFGWTMRDLNPRGAAGNASKATSKAGAAIFSHVLCGLRDLLYDINQFKISTLQ</sequence>
<keyword evidence="3 6" id="KW-0378">Hydrolase</keyword>
<evidence type="ECO:0000256" key="5">
    <source>
        <dbReference type="ARBA" id="ARBA00024029"/>
    </source>
</evidence>
<evidence type="ECO:0000256" key="4">
    <source>
        <dbReference type="ARBA" id="ARBA00022833"/>
    </source>
</evidence>
<dbReference type="SUPFAM" id="SSF102215">
    <property type="entry name" value="Creatininase"/>
    <property type="match status" value="1"/>
</dbReference>
<dbReference type="Pfam" id="PF02633">
    <property type="entry name" value="Creatininase"/>
    <property type="match status" value="1"/>
</dbReference>
<dbReference type="EC" id="3.5.2.10" evidence="6"/>
<keyword evidence="4" id="KW-0862">Zinc</keyword>
<evidence type="ECO:0000256" key="1">
    <source>
        <dbReference type="ARBA" id="ARBA00001947"/>
    </source>
</evidence>
<dbReference type="GO" id="GO:0016811">
    <property type="term" value="F:hydrolase activity, acting on carbon-nitrogen (but not peptide) bonds, in linear amides"/>
    <property type="evidence" value="ECO:0007669"/>
    <property type="project" value="TreeGrafter"/>
</dbReference>
<proteinExistence type="inferred from homology"/>
<dbReference type="PANTHER" id="PTHR35005:SF1">
    <property type="entry name" value="2-AMINO-5-FORMYLAMINO-6-RIBOSYLAMINOPYRIMIDIN-4(3H)-ONE 5'-MONOPHOSPHATE DEFORMYLASE"/>
    <property type="match status" value="1"/>
</dbReference>
<reference evidence="7" key="1">
    <citation type="journal article" date="2017" name="Genome Biol. Evol.">
        <title>Evolutionary Dynamics of Pathoadaptation Revealed by Three Independent Acquisitions of the VirB/D4 Type IV Secretion System in Bartonella.</title>
        <authorList>
            <person name="Harms A."/>
            <person name="Segers F.H."/>
            <person name="Quebatte M."/>
            <person name="Mistl C."/>
            <person name="Manfredi P."/>
            <person name="Korner J."/>
            <person name="Chomel B.B."/>
            <person name="Kosoy M."/>
            <person name="Maruyama S."/>
            <person name="Engel P."/>
            <person name="Dehio C."/>
        </authorList>
    </citation>
    <scope>NUCLEOTIDE SEQUENCE [LARGE SCALE GENOMIC DNA]</scope>
    <source>
        <strain evidence="7">R1</strain>
    </source>
</reference>
<dbReference type="Proteomes" id="UP000190811">
    <property type="component" value="Chromosome"/>
</dbReference>
<dbReference type="EMBL" id="CP019789">
    <property type="protein sequence ID" value="AQX30166.1"/>
    <property type="molecule type" value="Genomic_DNA"/>
</dbReference>
<evidence type="ECO:0000256" key="3">
    <source>
        <dbReference type="ARBA" id="ARBA00022801"/>
    </source>
</evidence>
<dbReference type="AlphaFoldDB" id="A0A1S6XNT9"/>
<accession>A0A1S6XNT9</accession>
<organism evidence="6 7">
    <name type="scientific">Bartonella schoenbuchensis (strain DSM 13525 / NCTC 13165 / R1)</name>
    <dbReference type="NCBI Taxonomy" id="687861"/>
    <lineage>
        <taxon>Bacteria</taxon>
        <taxon>Pseudomonadati</taxon>
        <taxon>Pseudomonadota</taxon>
        <taxon>Alphaproteobacteria</taxon>
        <taxon>Hyphomicrobiales</taxon>
        <taxon>Bartonellaceae</taxon>
        <taxon>Bartonella</taxon>
    </lineage>
</organism>
<dbReference type="Gene3D" id="3.40.50.10310">
    <property type="entry name" value="Creatininase"/>
    <property type="match status" value="1"/>
</dbReference>